<dbReference type="Gene3D" id="6.10.140.1990">
    <property type="match status" value="1"/>
</dbReference>
<dbReference type="Pfam" id="PF25876">
    <property type="entry name" value="HH_MFP_RND"/>
    <property type="match status" value="1"/>
</dbReference>
<evidence type="ECO:0000256" key="5">
    <source>
        <dbReference type="ARBA" id="ARBA00022519"/>
    </source>
</evidence>
<feature type="domain" description="Multidrug resistance protein MdtA-like beta-barrel" evidence="12">
    <location>
        <begin position="220"/>
        <end position="293"/>
    </location>
</feature>
<evidence type="ECO:0000259" key="13">
    <source>
        <dbReference type="Pfam" id="PF25967"/>
    </source>
</evidence>
<organism evidence="14 15">
    <name type="scientific">Nitrincola tapanii</name>
    <dbReference type="NCBI Taxonomy" id="1708751"/>
    <lineage>
        <taxon>Bacteria</taxon>
        <taxon>Pseudomonadati</taxon>
        <taxon>Pseudomonadota</taxon>
        <taxon>Gammaproteobacteria</taxon>
        <taxon>Oceanospirillales</taxon>
        <taxon>Oceanospirillaceae</taxon>
        <taxon>Nitrincola</taxon>
    </lineage>
</organism>
<dbReference type="GO" id="GO:1990281">
    <property type="term" value="C:efflux pump complex"/>
    <property type="evidence" value="ECO:0007669"/>
    <property type="project" value="TreeGrafter"/>
</dbReference>
<dbReference type="AlphaFoldDB" id="A0A5A9W3L6"/>
<evidence type="ECO:0000256" key="1">
    <source>
        <dbReference type="ARBA" id="ARBA00004236"/>
    </source>
</evidence>
<dbReference type="RefSeq" id="WP_149390368.1">
    <property type="nucleotide sequence ID" value="NZ_SMRS01000003.1"/>
</dbReference>
<evidence type="ECO:0000259" key="11">
    <source>
        <dbReference type="Pfam" id="PF25917"/>
    </source>
</evidence>
<feature type="region of interest" description="Disordered" evidence="9">
    <location>
        <begin position="363"/>
        <end position="392"/>
    </location>
</feature>
<dbReference type="EMBL" id="SMRS01000003">
    <property type="protein sequence ID" value="KAA0875360.1"/>
    <property type="molecule type" value="Genomic_DNA"/>
</dbReference>
<dbReference type="GO" id="GO:1990195">
    <property type="term" value="C:macrolide transmembrane transporter complex"/>
    <property type="evidence" value="ECO:0007669"/>
    <property type="project" value="InterPro"/>
</dbReference>
<keyword evidence="3" id="KW-0813">Transport</keyword>
<dbReference type="Pfam" id="PF25967">
    <property type="entry name" value="RND-MFP_C"/>
    <property type="match status" value="1"/>
</dbReference>
<keyword evidence="5" id="KW-0997">Cell inner membrane</keyword>
<protein>
    <submittedName>
        <fullName evidence="14">Efflux RND transporter periplasmic adaptor subunit</fullName>
    </submittedName>
</protein>
<evidence type="ECO:0000259" key="10">
    <source>
        <dbReference type="Pfam" id="PF25876"/>
    </source>
</evidence>
<evidence type="ECO:0000256" key="6">
    <source>
        <dbReference type="ARBA" id="ARBA00023054"/>
    </source>
</evidence>
<dbReference type="Pfam" id="PF25917">
    <property type="entry name" value="BSH_RND"/>
    <property type="match status" value="1"/>
</dbReference>
<dbReference type="OrthoDB" id="9791520at2"/>
<dbReference type="InterPro" id="IPR058624">
    <property type="entry name" value="MdtA-like_HH"/>
</dbReference>
<dbReference type="PANTHER" id="PTHR30469">
    <property type="entry name" value="MULTIDRUG RESISTANCE PROTEIN MDTA"/>
    <property type="match status" value="1"/>
</dbReference>
<dbReference type="InterPro" id="IPR006143">
    <property type="entry name" value="RND_pump_MFP"/>
</dbReference>
<feature type="domain" description="Multidrug resistance protein MdtA-like barrel-sandwich hybrid" evidence="11">
    <location>
        <begin position="59"/>
        <end position="212"/>
    </location>
</feature>
<keyword evidence="15" id="KW-1185">Reference proteome</keyword>
<dbReference type="InterPro" id="IPR058626">
    <property type="entry name" value="MdtA-like_b-barrel"/>
</dbReference>
<dbReference type="PANTHER" id="PTHR30469:SF33">
    <property type="entry name" value="SLR1207 PROTEIN"/>
    <property type="match status" value="1"/>
</dbReference>
<feature type="coiled-coil region" evidence="8">
    <location>
        <begin position="98"/>
        <end position="177"/>
    </location>
</feature>
<keyword evidence="7" id="KW-0472">Membrane</keyword>
<dbReference type="InterPro" id="IPR058627">
    <property type="entry name" value="MdtA-like_C"/>
</dbReference>
<dbReference type="GO" id="GO:0015562">
    <property type="term" value="F:efflux transmembrane transporter activity"/>
    <property type="evidence" value="ECO:0007669"/>
    <property type="project" value="TreeGrafter"/>
</dbReference>
<accession>A0A5A9W3L6</accession>
<evidence type="ECO:0000259" key="12">
    <source>
        <dbReference type="Pfam" id="PF25944"/>
    </source>
</evidence>
<feature type="domain" description="Multidrug resistance protein MdtA-like C-terminal permuted SH3" evidence="13">
    <location>
        <begin position="302"/>
        <end position="365"/>
    </location>
</feature>
<dbReference type="InterPro" id="IPR058625">
    <property type="entry name" value="MdtA-like_BSH"/>
</dbReference>
<dbReference type="Gene3D" id="2.40.30.170">
    <property type="match status" value="1"/>
</dbReference>
<dbReference type="Proteomes" id="UP000325302">
    <property type="component" value="Unassembled WGS sequence"/>
</dbReference>
<evidence type="ECO:0000256" key="2">
    <source>
        <dbReference type="ARBA" id="ARBA00009477"/>
    </source>
</evidence>
<dbReference type="GO" id="GO:1990961">
    <property type="term" value="P:xenobiotic detoxification by transmembrane export across the plasma membrane"/>
    <property type="evidence" value="ECO:0007669"/>
    <property type="project" value="InterPro"/>
</dbReference>
<gene>
    <name evidence="14" type="ORF">E1H14_05050</name>
</gene>
<dbReference type="InterPro" id="IPR030190">
    <property type="entry name" value="MacA_alpha-hairpin_sf"/>
</dbReference>
<dbReference type="GO" id="GO:0030313">
    <property type="term" value="C:cell envelope"/>
    <property type="evidence" value="ECO:0007669"/>
    <property type="project" value="UniProtKB-SubCell"/>
</dbReference>
<evidence type="ECO:0000256" key="4">
    <source>
        <dbReference type="ARBA" id="ARBA00022475"/>
    </source>
</evidence>
<feature type="domain" description="Multidrug resistance protein MdtA-like alpha-helical hairpin" evidence="10">
    <location>
        <begin position="104"/>
        <end position="171"/>
    </location>
</feature>
<dbReference type="NCBIfam" id="TIGR01730">
    <property type="entry name" value="RND_mfp"/>
    <property type="match status" value="1"/>
</dbReference>
<comment type="similarity">
    <text evidence="2">Belongs to the membrane fusion protein (MFP) (TC 8.A.1) family.</text>
</comment>
<comment type="caution">
    <text evidence="14">The sequence shown here is derived from an EMBL/GenBank/DDBJ whole genome shotgun (WGS) entry which is preliminary data.</text>
</comment>
<keyword evidence="6 8" id="KW-0175">Coiled coil</keyword>
<evidence type="ECO:0000256" key="8">
    <source>
        <dbReference type="SAM" id="Coils"/>
    </source>
</evidence>
<keyword evidence="4" id="KW-1003">Cell membrane</keyword>
<comment type="subcellular location">
    <subcellularLocation>
        <location evidence="1">Cell membrane</location>
    </subcellularLocation>
</comment>
<dbReference type="GO" id="GO:0019898">
    <property type="term" value="C:extrinsic component of membrane"/>
    <property type="evidence" value="ECO:0007669"/>
    <property type="project" value="InterPro"/>
</dbReference>
<evidence type="ECO:0000313" key="14">
    <source>
        <dbReference type="EMBL" id="KAA0875360.1"/>
    </source>
</evidence>
<reference evidence="14 15" key="1">
    <citation type="submission" date="2019-03" db="EMBL/GenBank/DDBJ databases">
        <title>Nitrincola sp. nov. isolated from an Indian soda lake.</title>
        <authorList>
            <person name="Joshi A."/>
            <person name="Thite S.V."/>
            <person name="Joseph N."/>
            <person name="Dhotre D."/>
            <person name="Moorthy M."/>
            <person name="Shouche Y.S."/>
        </authorList>
    </citation>
    <scope>NUCLEOTIDE SEQUENCE [LARGE SCALE GENOMIC DNA]</scope>
    <source>
        <strain evidence="14 15">MEB193</strain>
    </source>
</reference>
<dbReference type="Pfam" id="PF25944">
    <property type="entry name" value="Beta-barrel_RND"/>
    <property type="match status" value="1"/>
</dbReference>
<evidence type="ECO:0000256" key="7">
    <source>
        <dbReference type="ARBA" id="ARBA00023136"/>
    </source>
</evidence>
<dbReference type="Gene3D" id="2.40.50.100">
    <property type="match status" value="1"/>
</dbReference>
<evidence type="ECO:0000313" key="15">
    <source>
        <dbReference type="Proteomes" id="UP000325302"/>
    </source>
</evidence>
<dbReference type="Gene3D" id="2.40.420.20">
    <property type="match status" value="1"/>
</dbReference>
<dbReference type="SUPFAM" id="SSF111369">
    <property type="entry name" value="HlyD-like secretion proteins"/>
    <property type="match status" value="1"/>
</dbReference>
<sequence length="392" mass="42754">MKKILIGLFLIVLVTAGVWIYRYYAPQNSTLTQNTVSVMRGDLEHLVTATGKLQPRDYVEVGAQVSGQLTQIHVEVGDEVEQDDLLAEIDPTVYLASVDASRAQLRNLQAQLEDRQASLTLAQLQYTRQQNLIKTQVTSQEALQTAEANLRSARAQIQALKAQIEQTESSLRADEAKLNYARIFAPMTGTVVSIQARQGQTLNANQQAPVILQIADLSVMTVQAQVSEADVGLLTPGMSAYFTTLGDPQKRWYGELRRIEPTPVIESNVVLYNALFDVPNEGGRLLPQMTAQVFFIRAQAEDALMLPLSAVSFIPGSTHPQGRPARVRVLTEQGEEVREILTGVSNRVQIQVKEGLQEGDKVLLSNPAGSANRTAASAGAPGVGPMSGPRMR</sequence>
<evidence type="ECO:0000256" key="9">
    <source>
        <dbReference type="SAM" id="MobiDB-lite"/>
    </source>
</evidence>
<name>A0A5A9W3L6_9GAMM</name>
<evidence type="ECO:0000256" key="3">
    <source>
        <dbReference type="ARBA" id="ARBA00022448"/>
    </source>
</evidence>
<proteinExistence type="inferred from homology"/>